<dbReference type="Proteomes" id="UP000032066">
    <property type="component" value="Unassembled WGS sequence"/>
</dbReference>
<dbReference type="SUPFAM" id="SSF52266">
    <property type="entry name" value="SGNH hydrolase"/>
    <property type="match status" value="1"/>
</dbReference>
<evidence type="ECO:0000313" key="2">
    <source>
        <dbReference type="EMBL" id="KIQ63449.1"/>
    </source>
</evidence>
<proteinExistence type="predicted"/>
<dbReference type="InterPro" id="IPR036514">
    <property type="entry name" value="SGNH_hydro_sf"/>
</dbReference>
<reference evidence="2 3" key="1">
    <citation type="submission" date="2015-02" db="EMBL/GenBank/DDBJ databases">
        <title>Draft genome sequence of Kitasatospora griseola MF730-N6, a bafilomycin, terpentecin and satosporin producer.</title>
        <authorList>
            <person name="Arens J.C."/>
            <person name="Haltli B."/>
            <person name="Kerr R.G."/>
        </authorList>
    </citation>
    <scope>NUCLEOTIDE SEQUENCE [LARGE SCALE GENOMIC DNA]</scope>
    <source>
        <strain evidence="2 3">MF730-N6</strain>
    </source>
</reference>
<gene>
    <name evidence="2" type="ORF">TR51_32875</name>
</gene>
<dbReference type="CDD" id="cd01832">
    <property type="entry name" value="SGNH_hydrolase_like_1"/>
    <property type="match status" value="1"/>
</dbReference>
<evidence type="ECO:0000313" key="3">
    <source>
        <dbReference type="Proteomes" id="UP000032066"/>
    </source>
</evidence>
<dbReference type="OrthoDB" id="3474033at2"/>
<protein>
    <recommendedName>
        <fullName evidence="1">SGNH hydrolase-type esterase domain-containing protein</fullName>
    </recommendedName>
</protein>
<comment type="caution">
    <text evidence="2">The sequence shown here is derived from an EMBL/GenBank/DDBJ whole genome shotgun (WGS) entry which is preliminary data.</text>
</comment>
<sequence>MATNRTQPVRWQEPHHLSEGSVRQLLTSAPWGRFVVLGDSVAAGAGDHSHGYRSEYWADRVAAMLRTARPGLAYLNLGRHGAAGPQVRSRQLTRALAFRPDLAAIAVGRDDMLGGSFDAEIFAAELSRIIAPLRAVGCDVLTFGLFDISRSRSVPQHRKAGLREQVRLLSERTEAVARRHGAIHVDLTTHPAGEDPGLYSKDGNHPTVRGHAIAAASVIHELSNSRSTFSLLRHPSTVAT</sequence>
<keyword evidence="3" id="KW-1185">Reference proteome</keyword>
<dbReference type="RefSeq" id="WP_043915814.1">
    <property type="nucleotide sequence ID" value="NZ_JXZB01000004.1"/>
</dbReference>
<dbReference type="PATRIC" id="fig|2064.6.peg.6956"/>
<dbReference type="InterPro" id="IPR013830">
    <property type="entry name" value="SGNH_hydro"/>
</dbReference>
<dbReference type="AlphaFoldDB" id="A0A0D0PLN4"/>
<dbReference type="EMBL" id="JXZB01000004">
    <property type="protein sequence ID" value="KIQ63449.1"/>
    <property type="molecule type" value="Genomic_DNA"/>
</dbReference>
<dbReference type="PANTHER" id="PTHR43784">
    <property type="entry name" value="GDSL-LIKE LIPASE/ACYLHYDROLASE, PUTATIVE (AFU_ORTHOLOGUE AFUA_2G00820)-RELATED"/>
    <property type="match status" value="1"/>
</dbReference>
<feature type="domain" description="SGNH hydrolase-type esterase" evidence="1">
    <location>
        <begin position="36"/>
        <end position="213"/>
    </location>
</feature>
<accession>A0A0D0PLN4</accession>
<dbReference type="Gene3D" id="3.40.50.1110">
    <property type="entry name" value="SGNH hydrolase"/>
    <property type="match status" value="1"/>
</dbReference>
<dbReference type="InterPro" id="IPR053140">
    <property type="entry name" value="GDSL_Rv0518-like"/>
</dbReference>
<evidence type="ECO:0000259" key="1">
    <source>
        <dbReference type="Pfam" id="PF13472"/>
    </source>
</evidence>
<dbReference type="PANTHER" id="PTHR43784:SF2">
    <property type="entry name" value="GDSL-LIKE LIPASE_ACYLHYDROLASE, PUTATIVE (AFU_ORTHOLOGUE AFUA_2G00820)-RELATED"/>
    <property type="match status" value="1"/>
</dbReference>
<dbReference type="Pfam" id="PF13472">
    <property type="entry name" value="Lipase_GDSL_2"/>
    <property type="match status" value="1"/>
</dbReference>
<organism evidence="2 3">
    <name type="scientific">Kitasatospora griseola</name>
    <name type="common">Streptomyces griseolosporeus</name>
    <dbReference type="NCBI Taxonomy" id="2064"/>
    <lineage>
        <taxon>Bacteria</taxon>
        <taxon>Bacillati</taxon>
        <taxon>Actinomycetota</taxon>
        <taxon>Actinomycetes</taxon>
        <taxon>Kitasatosporales</taxon>
        <taxon>Streptomycetaceae</taxon>
        <taxon>Kitasatospora</taxon>
    </lineage>
</organism>
<dbReference type="STRING" id="2064.TR51_32875"/>
<name>A0A0D0PLN4_KITGR</name>